<evidence type="ECO:0000259" key="2">
    <source>
        <dbReference type="Pfam" id="PF12923"/>
    </source>
</evidence>
<name>A0AAV9XXM5_9CRYT</name>
<dbReference type="InterPro" id="IPR040446">
    <property type="entry name" value="RRP7"/>
</dbReference>
<reference evidence="3 4" key="1">
    <citation type="submission" date="2023-10" db="EMBL/GenBank/DDBJ databases">
        <title>Comparative genomics analysis reveals potential genetic determinants of host preference in Cryptosporidium xiaoi.</title>
        <authorList>
            <person name="Xiao L."/>
            <person name="Li J."/>
        </authorList>
    </citation>
    <scope>NUCLEOTIDE SEQUENCE [LARGE SCALE GENOMIC DNA]</scope>
    <source>
        <strain evidence="3 4">52996</strain>
    </source>
</reference>
<comment type="similarity">
    <text evidence="1">Belongs to the RRP7 family.</text>
</comment>
<evidence type="ECO:0000313" key="3">
    <source>
        <dbReference type="EMBL" id="KAK6588955.1"/>
    </source>
</evidence>
<proteinExistence type="inferred from homology"/>
<dbReference type="GO" id="GO:0006364">
    <property type="term" value="P:rRNA processing"/>
    <property type="evidence" value="ECO:0007669"/>
    <property type="project" value="TreeGrafter"/>
</dbReference>
<organism evidence="3 4">
    <name type="scientific">Cryptosporidium xiaoi</name>
    <dbReference type="NCBI Taxonomy" id="659607"/>
    <lineage>
        <taxon>Eukaryota</taxon>
        <taxon>Sar</taxon>
        <taxon>Alveolata</taxon>
        <taxon>Apicomplexa</taxon>
        <taxon>Conoidasida</taxon>
        <taxon>Coccidia</taxon>
        <taxon>Eucoccidiorida</taxon>
        <taxon>Eimeriorina</taxon>
        <taxon>Cryptosporidiidae</taxon>
        <taxon>Cryptosporidium</taxon>
    </lineage>
</organism>
<dbReference type="Proteomes" id="UP001311799">
    <property type="component" value="Unassembled WGS sequence"/>
</dbReference>
<dbReference type="GO" id="GO:0032545">
    <property type="term" value="C:CURI complex"/>
    <property type="evidence" value="ECO:0007669"/>
    <property type="project" value="TreeGrafter"/>
</dbReference>
<dbReference type="AlphaFoldDB" id="A0AAV9XXM5"/>
<sequence>MGKILYKSGLRADLNENKGSDECTSILLFCIPDSISNFELERIFRGFGDIKEISYNNNNNSEYHSSNDSNRNSESVESWVYITYHNSLPINKMKQNSEFDPKYLFRMLYIEDSIIFDDIDTYKNKDDYNKGVQEIIIDIMKKRADPGYLKKEIDIYMAKQDIEMEIIKENLKLESTIPDEDGFIKVVNKKQKTPDGTVVYSFCPEVDDYIIGSRTRKNSKNKEKKKKEYSDFYKFQIREQKMQDMQKLLH</sequence>
<evidence type="ECO:0000256" key="1">
    <source>
        <dbReference type="ARBA" id="ARBA00006110"/>
    </source>
</evidence>
<dbReference type="InterPro" id="IPR024326">
    <property type="entry name" value="RRP7_C"/>
</dbReference>
<accession>A0AAV9XXM5</accession>
<feature type="domain" description="Ribosomal RNA-processing protein 7 C-terminal" evidence="2">
    <location>
        <begin position="142"/>
        <end position="249"/>
    </location>
</feature>
<dbReference type="PANTHER" id="PTHR13191:SF0">
    <property type="entry name" value="RIBOSOMAL RNA-PROCESSING PROTEIN 7 HOMOLOG A-RELATED"/>
    <property type="match status" value="1"/>
</dbReference>
<dbReference type="EMBL" id="JAWDEY010000019">
    <property type="protein sequence ID" value="KAK6588955.1"/>
    <property type="molecule type" value="Genomic_DNA"/>
</dbReference>
<comment type="caution">
    <text evidence="3">The sequence shown here is derived from an EMBL/GenBank/DDBJ whole genome shotgun (WGS) entry which is preliminary data.</text>
</comment>
<keyword evidence="4" id="KW-1185">Reference proteome</keyword>
<dbReference type="GO" id="GO:0000028">
    <property type="term" value="P:ribosomal small subunit assembly"/>
    <property type="evidence" value="ECO:0007669"/>
    <property type="project" value="TreeGrafter"/>
</dbReference>
<dbReference type="PANTHER" id="PTHR13191">
    <property type="entry name" value="RIBOSOMAL RNA PROCESSING PROTEIN 7-RELATED"/>
    <property type="match status" value="1"/>
</dbReference>
<dbReference type="GO" id="GO:0034456">
    <property type="term" value="C:UTP-C complex"/>
    <property type="evidence" value="ECO:0007669"/>
    <property type="project" value="TreeGrafter"/>
</dbReference>
<evidence type="ECO:0000313" key="4">
    <source>
        <dbReference type="Proteomes" id="UP001311799"/>
    </source>
</evidence>
<protein>
    <recommendedName>
        <fullName evidence="2">Ribosomal RNA-processing protein 7 C-terminal domain-containing protein</fullName>
    </recommendedName>
</protein>
<gene>
    <name evidence="3" type="ORF">RS030_273687</name>
</gene>
<dbReference type="Pfam" id="PF12923">
    <property type="entry name" value="RRP7"/>
    <property type="match status" value="1"/>
</dbReference>